<dbReference type="InterPro" id="IPR020476">
    <property type="entry name" value="Nudix_hydrolase"/>
</dbReference>
<evidence type="ECO:0000256" key="1">
    <source>
        <dbReference type="ARBA" id="ARBA00001946"/>
    </source>
</evidence>
<evidence type="ECO:0000256" key="14">
    <source>
        <dbReference type="ARBA" id="ARBA00041592"/>
    </source>
</evidence>
<evidence type="ECO:0000256" key="6">
    <source>
        <dbReference type="ARBA" id="ARBA00022763"/>
    </source>
</evidence>
<evidence type="ECO:0000256" key="10">
    <source>
        <dbReference type="ARBA" id="ARBA00035861"/>
    </source>
</evidence>
<feature type="domain" description="N-acetyltransferase" evidence="19">
    <location>
        <begin position="25"/>
        <end position="193"/>
    </location>
</feature>
<organism evidence="21 22">
    <name type="scientific">Acidocella aminolytica 101 = DSM 11237</name>
    <dbReference type="NCBI Taxonomy" id="1120923"/>
    <lineage>
        <taxon>Bacteria</taxon>
        <taxon>Pseudomonadati</taxon>
        <taxon>Pseudomonadota</taxon>
        <taxon>Alphaproteobacteria</taxon>
        <taxon>Acetobacterales</taxon>
        <taxon>Acidocellaceae</taxon>
        <taxon>Acidocella</taxon>
    </lineage>
</organism>
<dbReference type="RefSeq" id="WP_082075703.1">
    <property type="nucleotide sequence ID" value="NZ_BANC01000071.1"/>
</dbReference>
<dbReference type="NCBIfam" id="TIGR00586">
    <property type="entry name" value="mutt"/>
    <property type="match status" value="1"/>
</dbReference>
<evidence type="ECO:0000259" key="20">
    <source>
        <dbReference type="PROSITE" id="PS51462"/>
    </source>
</evidence>
<dbReference type="EMBL" id="BANC01000071">
    <property type="protein sequence ID" value="GAN81083.1"/>
    <property type="molecule type" value="Genomic_DNA"/>
</dbReference>
<dbReference type="PANTHER" id="PTHR47707:SF1">
    <property type="entry name" value="NUDIX HYDROLASE FAMILY PROTEIN"/>
    <property type="match status" value="1"/>
</dbReference>
<evidence type="ECO:0000256" key="3">
    <source>
        <dbReference type="ARBA" id="ARBA00022457"/>
    </source>
</evidence>
<evidence type="ECO:0000256" key="16">
    <source>
        <dbReference type="ARBA" id="ARBA00042798"/>
    </source>
</evidence>
<gene>
    <name evidence="21" type="ORF">Aam_073_025</name>
</gene>
<sequence length="338" mass="37272">MPDLFDSLMPGVALPPGPVLRSARLALRPLHGEDVAAFHRLINDWDICRRVPDAPFPYPESQAQDWIDAAAAGREAGRAEQFAIVETLSGTLVGCAGLTFSKDRKDAELGYWIGRQYWRQGYALEAVRRLTEWAFASLPIAQITAVVAADNEGSLAVLRHLSFTQTGKGHRVFSCRPGQKLPVRHFALARDVEAPVETPALVAVQKSATLLVVAAALIDQQGRVLLARRPEGRKMAGLWEFPGGKLEPGETPEAALARELREELGLEADPKDFAPFVFASHAYDTFHLLMPVFLCRRWQGEPQGREGQKLAWVAPGNLAEYPMPAADRPLIPMLRDFL</sequence>
<accession>A0A0D6PIN3</accession>
<keyword evidence="22" id="KW-1185">Reference proteome</keyword>
<dbReference type="Pfam" id="PF13302">
    <property type="entry name" value="Acetyltransf_3"/>
    <property type="match status" value="1"/>
</dbReference>
<dbReference type="InterPro" id="IPR047127">
    <property type="entry name" value="MutT-like"/>
</dbReference>
<dbReference type="InterPro" id="IPR000182">
    <property type="entry name" value="GNAT_dom"/>
</dbReference>
<dbReference type="InterPro" id="IPR016181">
    <property type="entry name" value="Acyl_CoA_acyltransferase"/>
</dbReference>
<dbReference type="Pfam" id="PF14815">
    <property type="entry name" value="NUDIX_4"/>
    <property type="match status" value="1"/>
</dbReference>
<evidence type="ECO:0000313" key="21">
    <source>
        <dbReference type="EMBL" id="GAN81083.1"/>
    </source>
</evidence>
<dbReference type="InterPro" id="IPR020084">
    <property type="entry name" value="NUDIX_hydrolase_CS"/>
</dbReference>
<dbReference type="GO" id="GO:0044716">
    <property type="term" value="F:8-oxo-GDP phosphatase activity"/>
    <property type="evidence" value="ECO:0007669"/>
    <property type="project" value="TreeGrafter"/>
</dbReference>
<dbReference type="PROSITE" id="PS51462">
    <property type="entry name" value="NUDIX"/>
    <property type="match status" value="1"/>
</dbReference>
<keyword evidence="7" id="KW-0378">Hydrolase</keyword>
<keyword evidence="4" id="KW-0235">DNA replication</keyword>
<evidence type="ECO:0000313" key="22">
    <source>
        <dbReference type="Proteomes" id="UP000032668"/>
    </source>
</evidence>
<evidence type="ECO:0000256" key="8">
    <source>
        <dbReference type="ARBA" id="ARBA00022842"/>
    </source>
</evidence>
<dbReference type="SUPFAM" id="SSF55729">
    <property type="entry name" value="Acyl-CoA N-acyltransferases (Nat)"/>
    <property type="match status" value="1"/>
</dbReference>
<proteinExistence type="inferred from homology"/>
<evidence type="ECO:0000256" key="13">
    <source>
        <dbReference type="ARBA" id="ARBA00040794"/>
    </source>
</evidence>
<dbReference type="GO" id="GO:0044715">
    <property type="term" value="F:8-oxo-dGDP phosphatase activity"/>
    <property type="evidence" value="ECO:0007669"/>
    <property type="project" value="TreeGrafter"/>
</dbReference>
<evidence type="ECO:0000256" key="2">
    <source>
        <dbReference type="ARBA" id="ARBA00005582"/>
    </source>
</evidence>
<evidence type="ECO:0000256" key="17">
    <source>
        <dbReference type="PIRSR" id="PIRSR603561-1"/>
    </source>
</evidence>
<evidence type="ECO:0000256" key="9">
    <source>
        <dbReference type="ARBA" id="ARBA00023204"/>
    </source>
</evidence>
<keyword evidence="9" id="KW-0234">DNA repair</keyword>
<dbReference type="FunFam" id="3.90.79.10:FF:000014">
    <property type="entry name" value="8-oxo-dGTP diphosphatase MutT"/>
    <property type="match status" value="1"/>
</dbReference>
<dbReference type="GO" id="GO:0046872">
    <property type="term" value="F:metal ion binding"/>
    <property type="evidence" value="ECO:0007669"/>
    <property type="project" value="UniProtKB-KW"/>
</dbReference>
<feature type="binding site" evidence="18">
    <location>
        <position position="263"/>
    </location>
    <ligand>
        <name>Mg(2+)</name>
        <dbReference type="ChEBI" id="CHEBI:18420"/>
    </ligand>
</feature>
<comment type="catalytic activity">
    <reaction evidence="11">
        <text>8-oxo-GTP + H2O = 8-oxo-GMP + diphosphate + H(+)</text>
        <dbReference type="Rhea" id="RHEA:67616"/>
        <dbReference type="ChEBI" id="CHEBI:15377"/>
        <dbReference type="ChEBI" id="CHEBI:15378"/>
        <dbReference type="ChEBI" id="CHEBI:33019"/>
        <dbReference type="ChEBI" id="CHEBI:143553"/>
        <dbReference type="ChEBI" id="CHEBI:145694"/>
    </reaction>
</comment>
<dbReference type="SUPFAM" id="SSF55811">
    <property type="entry name" value="Nudix"/>
    <property type="match status" value="1"/>
</dbReference>
<dbReference type="STRING" id="1120923.SAMN02746095_02218"/>
<evidence type="ECO:0000256" key="12">
    <source>
        <dbReference type="ARBA" id="ARBA00038905"/>
    </source>
</evidence>
<dbReference type="Gene3D" id="3.40.630.30">
    <property type="match status" value="1"/>
</dbReference>
<dbReference type="PANTHER" id="PTHR47707">
    <property type="entry name" value="8-OXO-DGTP DIPHOSPHATASE"/>
    <property type="match status" value="1"/>
</dbReference>
<evidence type="ECO:0000256" key="15">
    <source>
        <dbReference type="ARBA" id="ARBA00041979"/>
    </source>
</evidence>
<evidence type="ECO:0000256" key="5">
    <source>
        <dbReference type="ARBA" id="ARBA00022723"/>
    </source>
</evidence>
<dbReference type="AlphaFoldDB" id="A0A0D6PIN3"/>
<comment type="cofactor">
    <cofactor evidence="1 18">
        <name>Mg(2+)</name>
        <dbReference type="ChEBI" id="CHEBI:18420"/>
    </cofactor>
</comment>
<dbReference type="InterPro" id="IPR029119">
    <property type="entry name" value="MutY_C"/>
</dbReference>
<dbReference type="EC" id="3.6.1.55" evidence="12"/>
<dbReference type="GO" id="GO:0016747">
    <property type="term" value="F:acyltransferase activity, transferring groups other than amino-acyl groups"/>
    <property type="evidence" value="ECO:0007669"/>
    <property type="project" value="InterPro"/>
</dbReference>
<keyword evidence="6" id="KW-0227">DNA damage</keyword>
<dbReference type="GO" id="GO:0006281">
    <property type="term" value="P:DNA repair"/>
    <property type="evidence" value="ECO:0007669"/>
    <property type="project" value="UniProtKB-KW"/>
</dbReference>
<dbReference type="GO" id="GO:0006260">
    <property type="term" value="P:DNA replication"/>
    <property type="evidence" value="ECO:0007669"/>
    <property type="project" value="UniProtKB-KW"/>
</dbReference>
<comment type="caution">
    <text evidence="21">The sequence shown here is derived from an EMBL/GenBank/DDBJ whole genome shotgun (WGS) entry which is preliminary data.</text>
</comment>
<feature type="binding site" evidence="17">
    <location>
        <begin position="240"/>
        <end position="243"/>
    </location>
    <ligand>
        <name>8-oxo-dGTP</name>
        <dbReference type="ChEBI" id="CHEBI:77896"/>
    </ligand>
</feature>
<dbReference type="CDD" id="cd03425">
    <property type="entry name" value="NUDIX_MutT_NudA_like"/>
    <property type="match status" value="1"/>
</dbReference>
<feature type="domain" description="Nudix hydrolase" evidence="20">
    <location>
        <begin position="208"/>
        <end position="336"/>
    </location>
</feature>
<dbReference type="PROSITE" id="PS00893">
    <property type="entry name" value="NUDIX_BOX"/>
    <property type="match status" value="1"/>
</dbReference>
<evidence type="ECO:0000256" key="4">
    <source>
        <dbReference type="ARBA" id="ARBA00022705"/>
    </source>
</evidence>
<reference evidence="21 22" key="1">
    <citation type="submission" date="2012-11" db="EMBL/GenBank/DDBJ databases">
        <title>Whole genome sequence of Acidocella aminolytica 101 = DSM 11237.</title>
        <authorList>
            <person name="Azuma Y."/>
            <person name="Higashiura N."/>
            <person name="Hirakawa H."/>
            <person name="Matsushita K."/>
        </authorList>
    </citation>
    <scope>NUCLEOTIDE SEQUENCE [LARGE SCALE GENOMIC DNA]</scope>
    <source>
        <strain evidence="22">101 / DSM 11237</strain>
    </source>
</reference>
<comment type="catalytic activity">
    <reaction evidence="10">
        <text>8-oxo-dGTP + H2O = 8-oxo-dGMP + diphosphate + H(+)</text>
        <dbReference type="Rhea" id="RHEA:31575"/>
        <dbReference type="ChEBI" id="CHEBI:15377"/>
        <dbReference type="ChEBI" id="CHEBI:15378"/>
        <dbReference type="ChEBI" id="CHEBI:33019"/>
        <dbReference type="ChEBI" id="CHEBI:63224"/>
        <dbReference type="ChEBI" id="CHEBI:77896"/>
        <dbReference type="EC" id="3.6.1.55"/>
    </reaction>
</comment>
<dbReference type="PROSITE" id="PS51186">
    <property type="entry name" value="GNAT"/>
    <property type="match status" value="1"/>
</dbReference>
<evidence type="ECO:0000256" key="18">
    <source>
        <dbReference type="PIRSR" id="PIRSR603561-2"/>
    </source>
</evidence>
<dbReference type="InterPro" id="IPR000086">
    <property type="entry name" value="NUDIX_hydrolase_dom"/>
</dbReference>
<dbReference type="OrthoDB" id="9810648at2"/>
<keyword evidence="3" id="KW-0515">Mutator protein</keyword>
<evidence type="ECO:0000259" key="19">
    <source>
        <dbReference type="PROSITE" id="PS51186"/>
    </source>
</evidence>
<evidence type="ECO:0000256" key="7">
    <source>
        <dbReference type="ARBA" id="ARBA00022801"/>
    </source>
</evidence>
<keyword evidence="21" id="KW-0808">Transferase</keyword>
<dbReference type="InterPro" id="IPR015797">
    <property type="entry name" value="NUDIX_hydrolase-like_dom_sf"/>
</dbReference>
<dbReference type="GO" id="GO:0008413">
    <property type="term" value="F:8-oxo-7,8-dihydroguanosine triphosphate pyrophosphatase activity"/>
    <property type="evidence" value="ECO:0007669"/>
    <property type="project" value="InterPro"/>
</dbReference>
<dbReference type="InterPro" id="IPR003561">
    <property type="entry name" value="Mutator_MutT"/>
</dbReference>
<dbReference type="PRINTS" id="PR00502">
    <property type="entry name" value="NUDIXFAMILY"/>
</dbReference>
<feature type="binding site" evidence="17">
    <location>
        <position position="229"/>
    </location>
    <ligand>
        <name>8-oxo-dGTP</name>
        <dbReference type="ChEBI" id="CHEBI:77896"/>
    </ligand>
</feature>
<dbReference type="Gene3D" id="3.90.79.10">
    <property type="entry name" value="Nucleoside Triphosphate Pyrophosphohydrolase"/>
    <property type="match status" value="1"/>
</dbReference>
<dbReference type="GO" id="GO:0035539">
    <property type="term" value="F:8-oxo-7,8-dihydrodeoxyguanosine triphosphate pyrophosphatase activity"/>
    <property type="evidence" value="ECO:0007669"/>
    <property type="project" value="UniProtKB-EC"/>
</dbReference>
<comment type="similarity">
    <text evidence="2">Belongs to the Nudix hydrolase family.</text>
</comment>
<protein>
    <recommendedName>
        <fullName evidence="13">8-oxo-dGTP diphosphatase</fullName>
        <ecNumber evidence="12">3.6.1.55</ecNumber>
    </recommendedName>
    <alternativeName>
        <fullName evidence="16">7,8-dihydro-8-oxoguanine-triphosphatase</fullName>
    </alternativeName>
    <alternativeName>
        <fullName evidence="15">Mutator protein MutT</fullName>
    </alternativeName>
    <alternativeName>
        <fullName evidence="14">dGTP pyrophosphohydrolase</fullName>
    </alternativeName>
</protein>
<feature type="binding site" evidence="18">
    <location>
        <position position="243"/>
    </location>
    <ligand>
        <name>Mg(2+)</name>
        <dbReference type="ChEBI" id="CHEBI:18420"/>
    </ligand>
</feature>
<evidence type="ECO:0000256" key="11">
    <source>
        <dbReference type="ARBA" id="ARBA00036904"/>
    </source>
</evidence>
<name>A0A0D6PIN3_9PROT</name>
<dbReference type="Proteomes" id="UP000032668">
    <property type="component" value="Unassembled WGS sequence"/>
</dbReference>
<keyword evidence="5 18" id="KW-0479">Metal-binding</keyword>
<keyword evidence="8 18" id="KW-0460">Magnesium</keyword>